<feature type="region of interest" description="Disordered" evidence="5">
    <location>
        <begin position="1"/>
        <end position="23"/>
    </location>
</feature>
<dbReference type="GO" id="GO:0035348">
    <property type="term" value="P:acetyl-CoA transmembrane transport"/>
    <property type="evidence" value="ECO:0007669"/>
    <property type="project" value="InterPro"/>
</dbReference>
<keyword evidence="2 6" id="KW-0812">Transmembrane</keyword>
<dbReference type="EMBL" id="JAZGQO010000010">
    <property type="protein sequence ID" value="KAK6177487.1"/>
    <property type="molecule type" value="Genomic_DNA"/>
</dbReference>
<dbReference type="GO" id="GO:0008521">
    <property type="term" value="F:acetyl-CoA transmembrane transporter activity"/>
    <property type="evidence" value="ECO:0007669"/>
    <property type="project" value="InterPro"/>
</dbReference>
<feature type="transmembrane region" description="Helical" evidence="6">
    <location>
        <begin position="202"/>
        <end position="224"/>
    </location>
</feature>
<dbReference type="GO" id="GO:0016020">
    <property type="term" value="C:membrane"/>
    <property type="evidence" value="ECO:0007669"/>
    <property type="project" value="UniProtKB-SubCell"/>
</dbReference>
<evidence type="ECO:0000256" key="4">
    <source>
        <dbReference type="ARBA" id="ARBA00023136"/>
    </source>
</evidence>
<keyword evidence="3 6" id="KW-1133">Transmembrane helix</keyword>
<evidence type="ECO:0000256" key="5">
    <source>
        <dbReference type="SAM" id="MobiDB-lite"/>
    </source>
</evidence>
<feature type="transmembrane region" description="Helical" evidence="6">
    <location>
        <begin position="497"/>
        <end position="513"/>
    </location>
</feature>
<gene>
    <name evidence="7" type="ORF">SNE40_015579</name>
</gene>
<dbReference type="InterPro" id="IPR004752">
    <property type="entry name" value="AmpG_permease/AT-1"/>
</dbReference>
<dbReference type="AlphaFoldDB" id="A0AAN8JH81"/>
<sequence length="535" mass="59772">MTSKDSGKGRKRGRHLVEGTGFESSDYSPHFPLVSAVDQGDFTDLNDSKEKTEMSNLKGDYGSIALLTFLYILQGIPLGLAGSIPMLLTSRHVDYKDQALFSFVYWPFSIKLLWAPLVDAIYIPWFGRRKTWLVPTQYMIGLFMLVLSYHVKDVMGDGEDGGRVNILLLTVVFFMLNSLAATQDIAVDGWALTMLSRRNVGWASTCNSVGQTAGYFLGNVLFLGLESADFCNKYLRSEPQKEGIVTLAGFLYFWGIIFFATTTLVMIIKRERMDPDVDPEMGILETYKILLNVIKLPSVLSYTIILLTSKVAFAATDSLTSLKLIESGFPKERLAIFAIPMIPIQIILPIVISKFTAGPRPMAVFLKSIPFRILLGVFYAGLVYLSKYAQIQPGEFALYFYFILLLCYALHQVFVYSMFVSQMAFHAKVSDPSIGGTYMTLLNTVANLGGNWPATLMLWLVDLITWKSCDGGVGDCYAKGDNTCKESGGSCVTTVDGYYIETCLCVIIGLLWLKWRSRRLKELDALDNSAWKCDY</sequence>
<feature type="transmembrane region" description="Helical" evidence="6">
    <location>
        <begin position="132"/>
        <end position="151"/>
    </location>
</feature>
<dbReference type="Pfam" id="PF13000">
    <property type="entry name" value="Acatn"/>
    <property type="match status" value="3"/>
</dbReference>
<name>A0AAN8JH81_PATCE</name>
<evidence type="ECO:0000256" key="2">
    <source>
        <dbReference type="ARBA" id="ARBA00022692"/>
    </source>
</evidence>
<keyword evidence="4 6" id="KW-0472">Membrane</keyword>
<dbReference type="PANTHER" id="PTHR12778">
    <property type="entry name" value="SOLUTE CARRIER FAMILY 33 ACETYL-COA TRANSPORTER -RELATED"/>
    <property type="match status" value="1"/>
</dbReference>
<reference evidence="7 8" key="1">
    <citation type="submission" date="2024-01" db="EMBL/GenBank/DDBJ databases">
        <title>The genome of the rayed Mediterranean limpet Patella caerulea (Linnaeus, 1758).</title>
        <authorList>
            <person name="Anh-Thu Weber A."/>
            <person name="Halstead-Nussloch G."/>
        </authorList>
    </citation>
    <scope>NUCLEOTIDE SEQUENCE [LARGE SCALE GENOMIC DNA]</scope>
    <source>
        <strain evidence="7">AATW-2023a</strain>
        <tissue evidence="7">Whole specimen</tissue>
    </source>
</reference>
<feature type="transmembrane region" description="Helical" evidence="6">
    <location>
        <begin position="398"/>
        <end position="419"/>
    </location>
</feature>
<evidence type="ECO:0000256" key="1">
    <source>
        <dbReference type="ARBA" id="ARBA00004141"/>
    </source>
</evidence>
<feature type="transmembrane region" description="Helical" evidence="6">
    <location>
        <begin position="64"/>
        <end position="84"/>
    </location>
</feature>
<evidence type="ECO:0000313" key="8">
    <source>
        <dbReference type="Proteomes" id="UP001347796"/>
    </source>
</evidence>
<evidence type="ECO:0000256" key="6">
    <source>
        <dbReference type="SAM" id="Phobius"/>
    </source>
</evidence>
<organism evidence="7 8">
    <name type="scientific">Patella caerulea</name>
    <name type="common">Rayed Mediterranean limpet</name>
    <dbReference type="NCBI Taxonomy" id="87958"/>
    <lineage>
        <taxon>Eukaryota</taxon>
        <taxon>Metazoa</taxon>
        <taxon>Spiralia</taxon>
        <taxon>Lophotrochozoa</taxon>
        <taxon>Mollusca</taxon>
        <taxon>Gastropoda</taxon>
        <taxon>Patellogastropoda</taxon>
        <taxon>Patelloidea</taxon>
        <taxon>Patellidae</taxon>
        <taxon>Patella</taxon>
    </lineage>
</organism>
<feature type="transmembrane region" description="Helical" evidence="6">
    <location>
        <begin position="364"/>
        <end position="386"/>
    </location>
</feature>
<accession>A0AAN8JH81</accession>
<feature type="transmembrane region" description="Helical" evidence="6">
    <location>
        <begin position="334"/>
        <end position="352"/>
    </location>
</feature>
<feature type="transmembrane region" description="Helical" evidence="6">
    <location>
        <begin position="163"/>
        <end position="181"/>
    </location>
</feature>
<evidence type="ECO:0000256" key="3">
    <source>
        <dbReference type="ARBA" id="ARBA00022989"/>
    </source>
</evidence>
<proteinExistence type="predicted"/>
<comment type="caution">
    <text evidence="7">The sequence shown here is derived from an EMBL/GenBank/DDBJ whole genome shotgun (WGS) entry which is preliminary data.</text>
</comment>
<evidence type="ECO:0008006" key="9">
    <source>
        <dbReference type="Google" id="ProtNLM"/>
    </source>
</evidence>
<comment type="subcellular location">
    <subcellularLocation>
        <location evidence="1">Membrane</location>
        <topology evidence="1">Multi-pass membrane protein</topology>
    </subcellularLocation>
</comment>
<evidence type="ECO:0000313" key="7">
    <source>
        <dbReference type="EMBL" id="KAK6177487.1"/>
    </source>
</evidence>
<dbReference type="PANTHER" id="PTHR12778:SF9">
    <property type="entry name" value="ACETYL-COENZYME A TRANSPORTER 1"/>
    <property type="match status" value="1"/>
</dbReference>
<dbReference type="Gene3D" id="1.20.1250.20">
    <property type="entry name" value="MFS general substrate transporter like domains"/>
    <property type="match status" value="1"/>
</dbReference>
<dbReference type="Proteomes" id="UP001347796">
    <property type="component" value="Unassembled WGS sequence"/>
</dbReference>
<feature type="transmembrane region" description="Helical" evidence="6">
    <location>
        <begin position="244"/>
        <end position="268"/>
    </location>
</feature>
<protein>
    <recommendedName>
        <fullName evidence="9">Acetyl-coenzyme A transporter 1</fullName>
    </recommendedName>
</protein>
<dbReference type="InterPro" id="IPR036259">
    <property type="entry name" value="MFS_trans_sf"/>
</dbReference>
<dbReference type="SUPFAM" id="SSF103473">
    <property type="entry name" value="MFS general substrate transporter"/>
    <property type="match status" value="1"/>
</dbReference>
<feature type="transmembrane region" description="Helical" evidence="6">
    <location>
        <begin position="104"/>
        <end position="125"/>
    </location>
</feature>
<keyword evidence="8" id="KW-1185">Reference proteome</keyword>
<dbReference type="InterPro" id="IPR024371">
    <property type="entry name" value="AcetylCoA_trans_1-like"/>
</dbReference>